<dbReference type="STRING" id="1128970.SAMN04487935_2810"/>
<gene>
    <name evidence="2" type="ORF">SAMN04487935_2810</name>
</gene>
<sequence length="263" mass="29908">MENLQLRTINVTRYIAPLREGGSLPALAEADDDFKYVLKFKGAGHGVKALIAELIGGEIARTLGLPVPELVFANLDEAFGRTEADEEIQDLLKGSQGLNLALHFLSGAINFDPVVTDVEAKLASQIVWLDSFITNVDRTFKNTNMLIWHKELWLIDHGACLYFHHSFTNWESHAMSPFALIKDHVLLPQASLIEEVNREFKAILTEEKLRAIVELIPDIWLQWEETEQSAEELRDIYLKFLKTRLHNSEIFIKEAQNARATFI</sequence>
<proteinExistence type="predicted"/>
<dbReference type="EMBL" id="FNEZ01000004">
    <property type="protein sequence ID" value="SDK20508.1"/>
    <property type="molecule type" value="Genomic_DNA"/>
</dbReference>
<dbReference type="InterPro" id="IPR046748">
    <property type="entry name" value="HipA_2"/>
</dbReference>
<evidence type="ECO:0000313" key="3">
    <source>
        <dbReference type="Proteomes" id="UP000199580"/>
    </source>
</evidence>
<dbReference type="AlphaFoldDB" id="A0A1G8ZZH2"/>
<keyword evidence="3" id="KW-1185">Reference proteome</keyword>
<dbReference type="Proteomes" id="UP000199580">
    <property type="component" value="Unassembled WGS sequence"/>
</dbReference>
<protein>
    <recommendedName>
        <fullName evidence="1">HipA-like kinase domain-containing protein</fullName>
    </recommendedName>
</protein>
<dbReference type="OrthoDB" id="9786330at2"/>
<reference evidence="2 3" key="1">
    <citation type="submission" date="2016-10" db="EMBL/GenBank/DDBJ databases">
        <authorList>
            <person name="de Groot N.N."/>
        </authorList>
    </citation>
    <scope>NUCLEOTIDE SEQUENCE [LARGE SCALE GENOMIC DNA]</scope>
    <source>
        <strain evidence="2 3">CGMCC 1.10076</strain>
    </source>
</reference>
<dbReference type="Pfam" id="PF20613">
    <property type="entry name" value="HipA_2"/>
    <property type="match status" value="1"/>
</dbReference>
<organism evidence="2 3">
    <name type="scientific">Flavobacterium noncentrifugens</name>
    <dbReference type="NCBI Taxonomy" id="1128970"/>
    <lineage>
        <taxon>Bacteria</taxon>
        <taxon>Pseudomonadati</taxon>
        <taxon>Bacteroidota</taxon>
        <taxon>Flavobacteriia</taxon>
        <taxon>Flavobacteriales</taxon>
        <taxon>Flavobacteriaceae</taxon>
        <taxon>Flavobacterium</taxon>
    </lineage>
</organism>
<accession>A0A1G8ZZH2</accession>
<evidence type="ECO:0000259" key="1">
    <source>
        <dbReference type="Pfam" id="PF20613"/>
    </source>
</evidence>
<name>A0A1G8ZZH2_9FLAO</name>
<evidence type="ECO:0000313" key="2">
    <source>
        <dbReference type="EMBL" id="SDK20508.1"/>
    </source>
</evidence>
<feature type="domain" description="HipA-like kinase" evidence="1">
    <location>
        <begin position="15"/>
        <end position="231"/>
    </location>
</feature>
<dbReference type="RefSeq" id="WP_091396764.1">
    <property type="nucleotide sequence ID" value="NZ_BKAI01000008.1"/>
</dbReference>